<evidence type="ECO:0000313" key="2">
    <source>
        <dbReference type="EMBL" id="KAF8408400.1"/>
    </source>
</evidence>
<accession>A0A834ZMU2</accession>
<keyword evidence="3" id="KW-1185">Reference proteome</keyword>
<keyword evidence="1" id="KW-0812">Transmembrane</keyword>
<protein>
    <submittedName>
        <fullName evidence="2">Uncharacterized protein</fullName>
    </submittedName>
</protein>
<dbReference type="PANTHER" id="PTHR31170:SF25">
    <property type="entry name" value="BNAA09G04570D PROTEIN"/>
    <property type="match status" value="1"/>
</dbReference>
<dbReference type="InterPro" id="IPR004158">
    <property type="entry name" value="DUF247_pln"/>
</dbReference>
<organism evidence="2 3">
    <name type="scientific">Tetracentron sinense</name>
    <name type="common">Spur-leaf</name>
    <dbReference type="NCBI Taxonomy" id="13715"/>
    <lineage>
        <taxon>Eukaryota</taxon>
        <taxon>Viridiplantae</taxon>
        <taxon>Streptophyta</taxon>
        <taxon>Embryophyta</taxon>
        <taxon>Tracheophyta</taxon>
        <taxon>Spermatophyta</taxon>
        <taxon>Magnoliopsida</taxon>
        <taxon>Trochodendrales</taxon>
        <taxon>Trochodendraceae</taxon>
        <taxon>Tetracentron</taxon>
    </lineage>
</organism>
<reference evidence="2 3" key="1">
    <citation type="submission" date="2020-04" db="EMBL/GenBank/DDBJ databases">
        <title>Plant Genome Project.</title>
        <authorList>
            <person name="Zhang R.-G."/>
        </authorList>
    </citation>
    <scope>NUCLEOTIDE SEQUENCE [LARGE SCALE GENOMIC DNA]</scope>
    <source>
        <strain evidence="2">YNK0</strain>
        <tissue evidence="2">Leaf</tissue>
    </source>
</reference>
<dbReference type="OMA" id="HINCAKE"/>
<dbReference type="AlphaFoldDB" id="A0A834ZMU2"/>
<comment type="caution">
    <text evidence="2">The sequence shown here is derived from an EMBL/GenBank/DDBJ whole genome shotgun (WGS) entry which is preliminary data.</text>
</comment>
<keyword evidence="1" id="KW-0472">Membrane</keyword>
<gene>
    <name evidence="2" type="ORF">HHK36_007550</name>
</gene>
<sequence>MLPLKLERRTIYWLLKWKRSFFKQLHYRLNVVSTESPTQLAHIVEMLTNLKQFQSALFTTAKKPYKPQKGSNGYIWIPSLIEHQHQKNNLKCLIEAIRSLEQVSCECYEEDNNLTSNEFVEMMLIDGCFILEMLRREAGEVSIDEYDPVFRTTHIHFRIKHDMILLENQIPLLILQCLYDLTTAPEHEGCSFIELCLNYLDTIVPMDEGINWGNTNLNPNHLLDLLCNSFIPPTTKMKYDAIEHINCAKELREAGIAFEKKDNASSLFEITFKDGVFKIPTLRVEDSTETLFRNLIALEQCYGDCDFITSYVFLMDNLISSTKDVELLRNKGIITNGLGSDKELSDVINKLCKEVVMGGFQFKKLCDDVNAYYKNIYHKWHATLKRDYFNTPWMIISTLLAAILLLLLIATGTLFDILSFSVHSS</sequence>
<evidence type="ECO:0000313" key="3">
    <source>
        <dbReference type="Proteomes" id="UP000655225"/>
    </source>
</evidence>
<dbReference type="EMBL" id="JABCRI010000004">
    <property type="protein sequence ID" value="KAF8408400.1"/>
    <property type="molecule type" value="Genomic_DNA"/>
</dbReference>
<dbReference type="Pfam" id="PF03140">
    <property type="entry name" value="DUF247"/>
    <property type="match status" value="1"/>
</dbReference>
<dbReference type="OrthoDB" id="591587at2759"/>
<feature type="transmembrane region" description="Helical" evidence="1">
    <location>
        <begin position="393"/>
        <end position="415"/>
    </location>
</feature>
<proteinExistence type="predicted"/>
<evidence type="ECO:0000256" key="1">
    <source>
        <dbReference type="SAM" id="Phobius"/>
    </source>
</evidence>
<name>A0A834ZMU2_TETSI</name>
<keyword evidence="1" id="KW-1133">Transmembrane helix</keyword>
<dbReference type="PANTHER" id="PTHR31170">
    <property type="entry name" value="BNAC04G53230D PROTEIN"/>
    <property type="match status" value="1"/>
</dbReference>
<dbReference type="Proteomes" id="UP000655225">
    <property type="component" value="Unassembled WGS sequence"/>
</dbReference>